<sequence length="78" mass="8762">MYLTDMQVVSDLIDYFYGGEDAMLRFDTIKEALAAYRESIQSVDSFSDIYTYNQKTEHGVPELLVGGIISTDAIVDVI</sequence>
<keyword evidence="2" id="KW-1185">Reference proteome</keyword>
<dbReference type="Proteomes" id="UP000053621">
    <property type="component" value="Unassembled WGS sequence"/>
</dbReference>
<comment type="caution">
    <text evidence="1">The sequence shown here is derived from an EMBL/GenBank/DDBJ whole genome shotgun (WGS) entry which is preliminary data.</text>
</comment>
<proteinExistence type="predicted"/>
<dbReference type="AlphaFoldDB" id="A0A2P4NPH1"/>
<accession>A0A2P4NPH1</accession>
<evidence type="ECO:0000313" key="1">
    <source>
        <dbReference type="EMBL" id="POG55052.1"/>
    </source>
</evidence>
<reference evidence="1" key="1">
    <citation type="submission" date="2017-08" db="EMBL/GenBank/DDBJ databases">
        <title>Haloferax marisrubri sp. nov., isolated from the Discovery deep brine-seawater interface in the Red Sea.</title>
        <authorList>
            <person name="Zhang G."/>
            <person name="Stingl U."/>
        </authorList>
    </citation>
    <scope>NUCLEOTIDE SEQUENCE [LARGE SCALE GENOMIC DNA]</scope>
    <source>
        <strain evidence="1">SB3</strain>
    </source>
</reference>
<name>A0A2P4NPH1_9EURY</name>
<dbReference type="EMBL" id="LOPW02000016">
    <property type="protein sequence ID" value="POG55052.1"/>
    <property type="molecule type" value="Genomic_DNA"/>
</dbReference>
<organism evidence="1 2">
    <name type="scientific">Haloferax marisrubri</name>
    <dbReference type="NCBI Taxonomy" id="1544719"/>
    <lineage>
        <taxon>Archaea</taxon>
        <taxon>Methanobacteriati</taxon>
        <taxon>Methanobacteriota</taxon>
        <taxon>Stenosarchaea group</taxon>
        <taxon>Halobacteria</taxon>
        <taxon>Halobacteriales</taxon>
        <taxon>Haloferacaceae</taxon>
        <taxon>Haloferax</taxon>
    </lineage>
</organism>
<gene>
    <name evidence="1" type="ORF">AUR65_011525</name>
</gene>
<protein>
    <submittedName>
        <fullName evidence="1">Uncharacterized protein</fullName>
    </submittedName>
</protein>
<evidence type="ECO:0000313" key="2">
    <source>
        <dbReference type="Proteomes" id="UP000053621"/>
    </source>
</evidence>